<name>A0ABW1CDX7_9ACTN</name>
<evidence type="ECO:0000313" key="9">
    <source>
        <dbReference type="Proteomes" id="UP001596058"/>
    </source>
</evidence>
<dbReference type="GO" id="GO:0008483">
    <property type="term" value="F:transaminase activity"/>
    <property type="evidence" value="ECO:0007669"/>
    <property type="project" value="UniProtKB-KW"/>
</dbReference>
<sequence>MPIRLERDLPEPLQDQLAAQLRGAIMRGQLAAHTRMPSTRTLAGVLGISRGVALAAYERLLAEGHIAGHRGSGTYVSGPPVRPAAGPHASGLADRSPSRTHASSPSGTDASDPAGRAVSAEMLIDLRSVRPSTEGFPLAAWQEAWGRADRRAMPFTDPPTAGLPALRAAIAAYLRDTRGLALDGHEVIVTAGQGDALELIMRAQGGPDPVIALEDPAPPQLRTALGRLGTVLPLPADGVGARPDLIPAGCDVAVVRPDRGSPLGTRMPIERRRALAAWARDSGGLVLEPAFDGLFTTEIGTRPSVLAIGDPWATAMVGAFRDLLTPTLRLSFALVPRRLAGEIKERVWARPSLTCQLAVTDLLTSGVVRRRAERLSILYAAKRSLVRQALGAYPGVRLLGAHTGAAATLLLPAAVPAESVVRLLRARRVLVAELAAYHHLGGVAGNGIVFNYGHLDAVSLHRALQAITRALADHHLSRRTAA</sequence>
<dbReference type="SUPFAM" id="SSF53383">
    <property type="entry name" value="PLP-dependent transferases"/>
    <property type="match status" value="1"/>
</dbReference>
<dbReference type="CDD" id="cd07377">
    <property type="entry name" value="WHTH_GntR"/>
    <property type="match status" value="1"/>
</dbReference>
<keyword evidence="5" id="KW-0804">Transcription</keyword>
<dbReference type="PANTHER" id="PTHR46577:SF1">
    <property type="entry name" value="HTH-TYPE TRANSCRIPTIONAL REGULATORY PROTEIN GABR"/>
    <property type="match status" value="1"/>
</dbReference>
<keyword evidence="3" id="KW-0805">Transcription regulation</keyword>
<feature type="domain" description="HTH gntR-type" evidence="7">
    <location>
        <begin position="11"/>
        <end position="79"/>
    </location>
</feature>
<keyword evidence="9" id="KW-1185">Reference proteome</keyword>
<accession>A0ABW1CDX7</accession>
<keyword evidence="4" id="KW-0238">DNA-binding</keyword>
<dbReference type="PANTHER" id="PTHR46577">
    <property type="entry name" value="HTH-TYPE TRANSCRIPTIONAL REGULATORY PROTEIN GABR"/>
    <property type="match status" value="1"/>
</dbReference>
<evidence type="ECO:0000256" key="3">
    <source>
        <dbReference type="ARBA" id="ARBA00023015"/>
    </source>
</evidence>
<organism evidence="8 9">
    <name type="scientific">Nonomuraea insulae</name>
    <dbReference type="NCBI Taxonomy" id="1616787"/>
    <lineage>
        <taxon>Bacteria</taxon>
        <taxon>Bacillati</taxon>
        <taxon>Actinomycetota</taxon>
        <taxon>Actinomycetes</taxon>
        <taxon>Streptosporangiales</taxon>
        <taxon>Streptosporangiaceae</taxon>
        <taxon>Nonomuraea</taxon>
    </lineage>
</organism>
<keyword evidence="2" id="KW-0663">Pyridoxal phosphate</keyword>
<dbReference type="InterPro" id="IPR051446">
    <property type="entry name" value="HTH_trans_reg/aminotransferase"/>
</dbReference>
<dbReference type="InterPro" id="IPR015424">
    <property type="entry name" value="PyrdxlP-dep_Trfase"/>
</dbReference>
<dbReference type="Proteomes" id="UP001596058">
    <property type="component" value="Unassembled WGS sequence"/>
</dbReference>
<keyword evidence="8" id="KW-0808">Transferase</keyword>
<evidence type="ECO:0000313" key="8">
    <source>
        <dbReference type="EMBL" id="MFC5822798.1"/>
    </source>
</evidence>
<protein>
    <submittedName>
        <fullName evidence="8">PLP-dependent aminotransferase family protein</fullName>
    </submittedName>
</protein>
<feature type="region of interest" description="Disordered" evidence="6">
    <location>
        <begin position="73"/>
        <end position="115"/>
    </location>
</feature>
<dbReference type="RefSeq" id="WP_379512350.1">
    <property type="nucleotide sequence ID" value="NZ_JBHSPA010000006.1"/>
</dbReference>
<dbReference type="Gene3D" id="3.40.640.10">
    <property type="entry name" value="Type I PLP-dependent aspartate aminotransferase-like (Major domain)"/>
    <property type="match status" value="1"/>
</dbReference>
<proteinExistence type="inferred from homology"/>
<evidence type="ECO:0000259" key="7">
    <source>
        <dbReference type="PROSITE" id="PS50949"/>
    </source>
</evidence>
<comment type="similarity">
    <text evidence="1">In the C-terminal section; belongs to the class-I pyridoxal-phosphate-dependent aminotransferase family.</text>
</comment>
<dbReference type="InterPro" id="IPR000524">
    <property type="entry name" value="Tscrpt_reg_HTH_GntR"/>
</dbReference>
<evidence type="ECO:0000256" key="2">
    <source>
        <dbReference type="ARBA" id="ARBA00022898"/>
    </source>
</evidence>
<dbReference type="InterPro" id="IPR036390">
    <property type="entry name" value="WH_DNA-bd_sf"/>
</dbReference>
<dbReference type="InterPro" id="IPR015421">
    <property type="entry name" value="PyrdxlP-dep_Trfase_major"/>
</dbReference>
<gene>
    <name evidence="8" type="ORF">ACFPZ3_02910</name>
</gene>
<evidence type="ECO:0000256" key="4">
    <source>
        <dbReference type="ARBA" id="ARBA00023125"/>
    </source>
</evidence>
<dbReference type="SMART" id="SM00345">
    <property type="entry name" value="HTH_GNTR"/>
    <property type="match status" value="1"/>
</dbReference>
<dbReference type="Pfam" id="PF00392">
    <property type="entry name" value="GntR"/>
    <property type="match status" value="1"/>
</dbReference>
<feature type="compositionally biased region" description="Polar residues" evidence="6">
    <location>
        <begin position="99"/>
        <end position="109"/>
    </location>
</feature>
<comment type="caution">
    <text evidence="8">The sequence shown here is derived from an EMBL/GenBank/DDBJ whole genome shotgun (WGS) entry which is preliminary data.</text>
</comment>
<evidence type="ECO:0000256" key="5">
    <source>
        <dbReference type="ARBA" id="ARBA00023163"/>
    </source>
</evidence>
<evidence type="ECO:0000256" key="1">
    <source>
        <dbReference type="ARBA" id="ARBA00005384"/>
    </source>
</evidence>
<keyword evidence="8" id="KW-0032">Aminotransferase</keyword>
<reference evidence="9" key="1">
    <citation type="journal article" date="2019" name="Int. J. Syst. Evol. Microbiol.">
        <title>The Global Catalogue of Microorganisms (GCM) 10K type strain sequencing project: providing services to taxonomists for standard genome sequencing and annotation.</title>
        <authorList>
            <consortium name="The Broad Institute Genomics Platform"/>
            <consortium name="The Broad Institute Genome Sequencing Center for Infectious Disease"/>
            <person name="Wu L."/>
            <person name="Ma J."/>
        </authorList>
    </citation>
    <scope>NUCLEOTIDE SEQUENCE [LARGE SCALE GENOMIC DNA]</scope>
    <source>
        <strain evidence="9">CCUG 53903</strain>
    </source>
</reference>
<dbReference type="PROSITE" id="PS50949">
    <property type="entry name" value="HTH_GNTR"/>
    <property type="match status" value="1"/>
</dbReference>
<dbReference type="InterPro" id="IPR036388">
    <property type="entry name" value="WH-like_DNA-bd_sf"/>
</dbReference>
<dbReference type="EMBL" id="JBHSPA010000006">
    <property type="protein sequence ID" value="MFC5822798.1"/>
    <property type="molecule type" value="Genomic_DNA"/>
</dbReference>
<dbReference type="SUPFAM" id="SSF46785">
    <property type="entry name" value="Winged helix' DNA-binding domain"/>
    <property type="match status" value="1"/>
</dbReference>
<dbReference type="Gene3D" id="1.10.10.10">
    <property type="entry name" value="Winged helix-like DNA-binding domain superfamily/Winged helix DNA-binding domain"/>
    <property type="match status" value="1"/>
</dbReference>
<evidence type="ECO:0000256" key="6">
    <source>
        <dbReference type="SAM" id="MobiDB-lite"/>
    </source>
</evidence>